<dbReference type="PANTHER" id="PTHR46847:SF3">
    <property type="entry name" value="GALACTOFURANOSE-BINDING PROTEIN YTFQ"/>
    <property type="match status" value="1"/>
</dbReference>
<evidence type="ECO:0000259" key="6">
    <source>
        <dbReference type="Pfam" id="PF13407"/>
    </source>
</evidence>
<dbReference type="PANTHER" id="PTHR46847">
    <property type="entry name" value="D-ALLOSE-BINDING PERIPLASMIC PROTEIN-RELATED"/>
    <property type="match status" value="1"/>
</dbReference>
<sequence length="358" mass="38175">MKLRKAAALLLSLTITCSLAACGGASMEGGSTTTDSSSTETTTDAAESKDTAASTEATEWKWPSKDELYVGYSQADLASTWRTVESEDMQRAADERGYKITIVNAEGDSEQQLSDVESLLAQGCNVIVITAVDGDAIQPALDKCKEKGVPVIMKARGSNGTPGVDYVTFYSSDFVAEGRYAGEWAYKACTDKGLDTIKVAEIQGILGGTDVRDRSDGFHAVAEEKGNFDFVVQQTANFSRTEAQEVAANVLQSTGGDIDVFYCHNDEMALGVSLACQSAGLKINEDVYIIGVDGMYETFDAIKAGTISATITCTPKFADEVFDGIEAGMAGEKLDTFYAIEDVPVDATNVDENYDLGF</sequence>
<dbReference type="RefSeq" id="WP_178039346.1">
    <property type="nucleotide sequence ID" value="NZ_JBBMFE010000009.1"/>
</dbReference>
<keyword evidence="3 5" id="KW-0732">Signal</keyword>
<evidence type="ECO:0000313" key="8">
    <source>
        <dbReference type="Proteomes" id="UP001438008"/>
    </source>
</evidence>
<feature type="domain" description="Periplasmic binding protein" evidence="6">
    <location>
        <begin position="71"/>
        <end position="315"/>
    </location>
</feature>
<keyword evidence="8" id="KW-1185">Reference proteome</keyword>
<comment type="caution">
    <text evidence="7">The sequence shown here is derived from an EMBL/GenBank/DDBJ whole genome shotgun (WGS) entry which is preliminary data.</text>
</comment>
<dbReference type="Proteomes" id="UP001438008">
    <property type="component" value="Unassembled WGS sequence"/>
</dbReference>
<evidence type="ECO:0000256" key="1">
    <source>
        <dbReference type="ARBA" id="ARBA00004196"/>
    </source>
</evidence>
<dbReference type="InterPro" id="IPR025997">
    <property type="entry name" value="SBP_2_dom"/>
</dbReference>
<dbReference type="SUPFAM" id="SSF53822">
    <property type="entry name" value="Periplasmic binding protein-like I"/>
    <property type="match status" value="1"/>
</dbReference>
<accession>A0ABV1FIK3</accession>
<dbReference type="InterPro" id="IPR028082">
    <property type="entry name" value="Peripla_BP_I"/>
</dbReference>
<evidence type="ECO:0000256" key="4">
    <source>
        <dbReference type="SAM" id="MobiDB-lite"/>
    </source>
</evidence>
<protein>
    <submittedName>
        <fullName evidence="7">ABC transporter substrate-binding protein</fullName>
    </submittedName>
</protein>
<dbReference type="CDD" id="cd06309">
    <property type="entry name" value="PBP1_galactofuranose_YtfQ-like"/>
    <property type="match status" value="1"/>
</dbReference>
<organism evidence="7 8">
    <name type="scientific">Laedolimicola intestinihominis</name>
    <dbReference type="NCBI Taxonomy" id="3133166"/>
    <lineage>
        <taxon>Bacteria</taxon>
        <taxon>Bacillati</taxon>
        <taxon>Bacillota</taxon>
        <taxon>Clostridia</taxon>
        <taxon>Lachnospirales</taxon>
        <taxon>Lachnospiraceae</taxon>
        <taxon>Laedolimicola</taxon>
    </lineage>
</organism>
<gene>
    <name evidence="7" type="ORF">WMO29_10425</name>
</gene>
<comment type="subcellular location">
    <subcellularLocation>
        <location evidence="1">Cell envelope</location>
    </subcellularLocation>
</comment>
<comment type="similarity">
    <text evidence="2">Belongs to the bacterial solute-binding protein 2 family.</text>
</comment>
<feature type="chain" id="PRO_5046710556" evidence="5">
    <location>
        <begin position="21"/>
        <end position="358"/>
    </location>
</feature>
<feature type="compositionally biased region" description="Low complexity" evidence="4">
    <location>
        <begin position="31"/>
        <end position="57"/>
    </location>
</feature>
<dbReference type="Gene3D" id="3.40.50.2300">
    <property type="match status" value="2"/>
</dbReference>
<dbReference type="EMBL" id="JBBMFE010000009">
    <property type="protein sequence ID" value="MEQ2472898.1"/>
    <property type="molecule type" value="Genomic_DNA"/>
</dbReference>
<dbReference type="Pfam" id="PF13407">
    <property type="entry name" value="Peripla_BP_4"/>
    <property type="match status" value="1"/>
</dbReference>
<feature type="region of interest" description="Disordered" evidence="4">
    <location>
        <begin position="26"/>
        <end position="57"/>
    </location>
</feature>
<evidence type="ECO:0000256" key="3">
    <source>
        <dbReference type="ARBA" id="ARBA00022729"/>
    </source>
</evidence>
<reference evidence="7 8" key="1">
    <citation type="submission" date="2024-03" db="EMBL/GenBank/DDBJ databases">
        <title>Human intestinal bacterial collection.</title>
        <authorList>
            <person name="Pauvert C."/>
            <person name="Hitch T.C.A."/>
            <person name="Clavel T."/>
        </authorList>
    </citation>
    <scope>NUCLEOTIDE SEQUENCE [LARGE SCALE GENOMIC DNA]</scope>
    <source>
        <strain evidence="7 8">CLA-AA-H132</strain>
    </source>
</reference>
<evidence type="ECO:0000256" key="5">
    <source>
        <dbReference type="SAM" id="SignalP"/>
    </source>
</evidence>
<evidence type="ECO:0000313" key="7">
    <source>
        <dbReference type="EMBL" id="MEQ2472898.1"/>
    </source>
</evidence>
<evidence type="ECO:0000256" key="2">
    <source>
        <dbReference type="ARBA" id="ARBA00007639"/>
    </source>
</evidence>
<proteinExistence type="inferred from homology"/>
<dbReference type="PROSITE" id="PS51257">
    <property type="entry name" value="PROKAR_LIPOPROTEIN"/>
    <property type="match status" value="1"/>
</dbReference>
<name>A0ABV1FIK3_9FIRM</name>
<feature type="signal peptide" evidence="5">
    <location>
        <begin position="1"/>
        <end position="20"/>
    </location>
</feature>